<dbReference type="KEGG" id="tet:TTHERM_00216080"/>
<feature type="coiled-coil region" evidence="1">
    <location>
        <begin position="328"/>
        <end position="362"/>
    </location>
</feature>
<sequence length="378" mass="44439">MQTNYVMQQIANMQIEIEIKLLIVTLRQGVIKIAEGGKVGEREKKNQKQFELEKQQQRKLILLIQSNIATDHSRNRPLIITKQIQLIESKINKQKSQKFSFTKLNQTQIIFIYSLNKNSTTINLLFLHPYYNIQNTLKYLFAFQSYKYKQKMGCHTSKSNKLEDKINQIITIYSEILDEIREKRQQYLGKCGNLEDDEDLNRSNNNNNLIADFDFSKKQTFQTQVSTGGLPNNSISQKSTTMFASKKSLEKAELQRKSTRADVWRFSNRNSFEQQQDNNNLKGLPNKSILKSEDFTQYMFFLKNISNKFEKINQKQLDLIESYYNSDKQDIQIEIKRLHNKIENAQKKKTQVENCLNKVLNKEQFTPLPDGYVVANHY</sequence>
<name>I7MFJ6_TETTS</name>
<reference evidence="3" key="1">
    <citation type="journal article" date="2006" name="PLoS Biol.">
        <title>Macronuclear genome sequence of the ciliate Tetrahymena thermophila, a model eukaryote.</title>
        <authorList>
            <person name="Eisen J.A."/>
            <person name="Coyne R.S."/>
            <person name="Wu M."/>
            <person name="Wu D."/>
            <person name="Thiagarajan M."/>
            <person name="Wortman J.R."/>
            <person name="Badger J.H."/>
            <person name="Ren Q."/>
            <person name="Amedeo P."/>
            <person name="Jones K.M."/>
            <person name="Tallon L.J."/>
            <person name="Delcher A.L."/>
            <person name="Salzberg S.L."/>
            <person name="Silva J.C."/>
            <person name="Haas B.J."/>
            <person name="Majoros W.H."/>
            <person name="Farzad M."/>
            <person name="Carlton J.M."/>
            <person name="Smith R.K. Jr."/>
            <person name="Garg J."/>
            <person name="Pearlman R.E."/>
            <person name="Karrer K.M."/>
            <person name="Sun L."/>
            <person name="Manning G."/>
            <person name="Elde N.C."/>
            <person name="Turkewitz A.P."/>
            <person name="Asai D.J."/>
            <person name="Wilkes D.E."/>
            <person name="Wang Y."/>
            <person name="Cai H."/>
            <person name="Collins K."/>
            <person name="Stewart B.A."/>
            <person name="Lee S.R."/>
            <person name="Wilamowska K."/>
            <person name="Weinberg Z."/>
            <person name="Ruzzo W.L."/>
            <person name="Wloga D."/>
            <person name="Gaertig J."/>
            <person name="Frankel J."/>
            <person name="Tsao C.-C."/>
            <person name="Gorovsky M.A."/>
            <person name="Keeling P.J."/>
            <person name="Waller R.F."/>
            <person name="Patron N.J."/>
            <person name="Cherry J.M."/>
            <person name="Stover N.A."/>
            <person name="Krieger C.J."/>
            <person name="del Toro C."/>
            <person name="Ryder H.F."/>
            <person name="Williamson S.C."/>
            <person name="Barbeau R.A."/>
            <person name="Hamilton E.P."/>
            <person name="Orias E."/>
        </authorList>
    </citation>
    <scope>NUCLEOTIDE SEQUENCE [LARGE SCALE GENOMIC DNA]</scope>
    <source>
        <strain evidence="3">SB210</strain>
    </source>
</reference>
<gene>
    <name evidence="2" type="ORF">TTHERM_00216080</name>
</gene>
<organism evidence="2 3">
    <name type="scientific">Tetrahymena thermophila (strain SB210)</name>
    <dbReference type="NCBI Taxonomy" id="312017"/>
    <lineage>
        <taxon>Eukaryota</taxon>
        <taxon>Sar</taxon>
        <taxon>Alveolata</taxon>
        <taxon>Ciliophora</taxon>
        <taxon>Intramacronucleata</taxon>
        <taxon>Oligohymenophorea</taxon>
        <taxon>Hymenostomatida</taxon>
        <taxon>Tetrahymenina</taxon>
        <taxon>Tetrahymenidae</taxon>
        <taxon>Tetrahymena</taxon>
    </lineage>
</organism>
<keyword evidence="1" id="KW-0175">Coiled coil</keyword>
<proteinExistence type="predicted"/>
<dbReference type="EMBL" id="GG662621">
    <property type="protein sequence ID" value="EAS00233.2"/>
    <property type="molecule type" value="Genomic_DNA"/>
</dbReference>
<dbReference type="InParanoid" id="I7MFJ6"/>
<accession>I7MFJ6</accession>
<dbReference type="GeneID" id="7839419"/>
<protein>
    <submittedName>
        <fullName evidence="2">Uncharacterized protein</fullName>
    </submittedName>
</protein>
<keyword evidence="3" id="KW-1185">Reference proteome</keyword>
<evidence type="ECO:0000313" key="3">
    <source>
        <dbReference type="Proteomes" id="UP000009168"/>
    </source>
</evidence>
<dbReference type="RefSeq" id="XP_001020478.2">
    <property type="nucleotide sequence ID" value="XM_001020478.3"/>
</dbReference>
<dbReference type="Proteomes" id="UP000009168">
    <property type="component" value="Unassembled WGS sequence"/>
</dbReference>
<evidence type="ECO:0000313" key="2">
    <source>
        <dbReference type="EMBL" id="EAS00233.2"/>
    </source>
</evidence>
<dbReference type="AlphaFoldDB" id="I7MFJ6"/>
<evidence type="ECO:0000256" key="1">
    <source>
        <dbReference type="SAM" id="Coils"/>
    </source>
</evidence>